<dbReference type="AlphaFoldDB" id="A0A9X3RBK7"/>
<evidence type="ECO:0000313" key="2">
    <source>
        <dbReference type="EMBL" id="MCZ8534302.1"/>
    </source>
</evidence>
<keyword evidence="1" id="KW-0472">Membrane</keyword>
<feature type="transmembrane region" description="Helical" evidence="1">
    <location>
        <begin position="103"/>
        <end position="129"/>
    </location>
</feature>
<proteinExistence type="predicted"/>
<gene>
    <name evidence="2" type="ORF">M9R61_13375</name>
</gene>
<feature type="transmembrane region" description="Helical" evidence="1">
    <location>
        <begin position="5"/>
        <end position="22"/>
    </location>
</feature>
<protein>
    <submittedName>
        <fullName evidence="2">Uncharacterized protein</fullName>
    </submittedName>
</protein>
<name>A0A9X3RBK7_9BACI</name>
<dbReference type="EMBL" id="JAMKBI010000009">
    <property type="protein sequence ID" value="MCZ8534302.1"/>
    <property type="molecule type" value="Genomic_DNA"/>
</dbReference>
<reference evidence="2" key="1">
    <citation type="submission" date="2022-05" db="EMBL/GenBank/DDBJ databases">
        <authorList>
            <person name="Colautti A."/>
            <person name="Iacumin L."/>
        </authorList>
    </citation>
    <scope>NUCLEOTIDE SEQUENCE</scope>
    <source>
        <strain evidence="2">DSM 30747</strain>
    </source>
</reference>
<organism evidence="2 3">
    <name type="scientific">Psychrobacillus psychrodurans</name>
    <dbReference type="NCBI Taxonomy" id="126157"/>
    <lineage>
        <taxon>Bacteria</taxon>
        <taxon>Bacillati</taxon>
        <taxon>Bacillota</taxon>
        <taxon>Bacilli</taxon>
        <taxon>Bacillales</taxon>
        <taxon>Bacillaceae</taxon>
        <taxon>Psychrobacillus</taxon>
    </lineage>
</organism>
<feature type="transmembrane region" description="Helical" evidence="1">
    <location>
        <begin position="42"/>
        <end position="63"/>
    </location>
</feature>
<sequence>MKRFLFIFFSTAVIGFVFYLGMDYQMRLREKSAIIFDIKPYITFASFFSIFIGMLLRLPKLILEIRDKQRWSFDWIKVIVIGIPSLYIAMIPLFALVYGMNLWFSNVVMLLGDITFTTIAGVIFGYVLLDSLKSKAFSTIKVL</sequence>
<dbReference type="RefSeq" id="WP_269922494.1">
    <property type="nucleotide sequence ID" value="NZ_JAMKBI010000009.1"/>
</dbReference>
<dbReference type="Proteomes" id="UP001152172">
    <property type="component" value="Unassembled WGS sequence"/>
</dbReference>
<keyword evidence="1" id="KW-1133">Transmembrane helix</keyword>
<evidence type="ECO:0000313" key="3">
    <source>
        <dbReference type="Proteomes" id="UP001152172"/>
    </source>
</evidence>
<evidence type="ECO:0000256" key="1">
    <source>
        <dbReference type="SAM" id="Phobius"/>
    </source>
</evidence>
<feature type="transmembrane region" description="Helical" evidence="1">
    <location>
        <begin position="75"/>
        <end position="97"/>
    </location>
</feature>
<comment type="caution">
    <text evidence="2">The sequence shown here is derived from an EMBL/GenBank/DDBJ whole genome shotgun (WGS) entry which is preliminary data.</text>
</comment>
<keyword evidence="3" id="KW-1185">Reference proteome</keyword>
<keyword evidence="1" id="KW-0812">Transmembrane</keyword>
<accession>A0A9X3RBK7</accession>